<evidence type="ECO:0000256" key="1">
    <source>
        <dbReference type="ARBA" id="ARBA00006252"/>
    </source>
</evidence>
<comment type="similarity">
    <text evidence="1">Belongs to the NAD(P)H dehydrogenase (quinone) family.</text>
</comment>
<keyword evidence="2" id="KW-0560">Oxidoreductase</keyword>
<organism evidence="5 6">
    <name type="scientific">Staurois parvus</name>
    <dbReference type="NCBI Taxonomy" id="386267"/>
    <lineage>
        <taxon>Eukaryota</taxon>
        <taxon>Metazoa</taxon>
        <taxon>Chordata</taxon>
        <taxon>Craniata</taxon>
        <taxon>Vertebrata</taxon>
        <taxon>Euteleostomi</taxon>
        <taxon>Amphibia</taxon>
        <taxon>Batrachia</taxon>
        <taxon>Anura</taxon>
        <taxon>Neobatrachia</taxon>
        <taxon>Ranoidea</taxon>
        <taxon>Ranidae</taxon>
        <taxon>Staurois</taxon>
    </lineage>
</organism>
<dbReference type="PANTHER" id="PTHR10204">
    <property type="entry name" value="NAD P H OXIDOREDUCTASE-RELATED"/>
    <property type="match status" value="1"/>
</dbReference>
<reference evidence="5" key="1">
    <citation type="submission" date="2023-05" db="EMBL/GenBank/DDBJ databases">
        <authorList>
            <person name="Stuckert A."/>
        </authorList>
    </citation>
    <scope>NUCLEOTIDE SEQUENCE</scope>
</reference>
<sequence length="255" mass="28805">MKEAAVEALKKKGWAVTVSDLYAMKFNPLVSRDDITGSPRDPENFKYPAESSHAYKEGRLRKDIVEEQKKLADADLVIFQFPMYWFGLPAILKGWFDRILTGGFAYSQSEMYYNGPFKNKKAVLSFTTGGLESMYSATGVNGDMNVLLWPVQRGILHFCGFQVLEPQISYSIGHTPPEKRALILEAWQARLAKIWEEKPISFVPNEEFDMTFPGGFVLKKEVMAKHKDQYGLSVGQHMGRPLPPDSQVKAGSTRL</sequence>
<dbReference type="InterPro" id="IPR003680">
    <property type="entry name" value="Flavodoxin_fold"/>
</dbReference>
<keyword evidence="6" id="KW-1185">Reference proteome</keyword>
<feature type="domain" description="Flavodoxin-like fold" evidence="4">
    <location>
        <begin position="3"/>
        <end position="190"/>
    </location>
</feature>
<dbReference type="InterPro" id="IPR029039">
    <property type="entry name" value="Flavoprotein-like_sf"/>
</dbReference>
<evidence type="ECO:0000313" key="6">
    <source>
        <dbReference type="Proteomes" id="UP001162483"/>
    </source>
</evidence>
<dbReference type="Proteomes" id="UP001162483">
    <property type="component" value="Unassembled WGS sequence"/>
</dbReference>
<accession>A0ABN9E4E7</accession>
<dbReference type="Pfam" id="PF02525">
    <property type="entry name" value="Flavodoxin_2"/>
    <property type="match status" value="1"/>
</dbReference>
<dbReference type="InterPro" id="IPR051545">
    <property type="entry name" value="NAD(P)H_dehydrogenase_qn"/>
</dbReference>
<dbReference type="EMBL" id="CATNWA010015126">
    <property type="protein sequence ID" value="CAI9579770.1"/>
    <property type="molecule type" value="Genomic_DNA"/>
</dbReference>
<dbReference type="PANTHER" id="PTHR10204:SF34">
    <property type="entry name" value="NAD(P)H DEHYDROGENASE [QUINONE] 1 ISOFORM 1"/>
    <property type="match status" value="1"/>
</dbReference>
<name>A0ABN9E4E7_9NEOB</name>
<evidence type="ECO:0000313" key="5">
    <source>
        <dbReference type="EMBL" id="CAI9579770.1"/>
    </source>
</evidence>
<gene>
    <name evidence="5" type="ORF">SPARVUS_LOCUS9165164</name>
</gene>
<evidence type="ECO:0000256" key="3">
    <source>
        <dbReference type="SAM" id="MobiDB-lite"/>
    </source>
</evidence>
<dbReference type="Gene3D" id="3.40.50.360">
    <property type="match status" value="1"/>
</dbReference>
<dbReference type="SUPFAM" id="SSF52218">
    <property type="entry name" value="Flavoproteins"/>
    <property type="match status" value="1"/>
</dbReference>
<evidence type="ECO:0000259" key="4">
    <source>
        <dbReference type="Pfam" id="PF02525"/>
    </source>
</evidence>
<feature type="region of interest" description="Disordered" evidence="3">
    <location>
        <begin position="234"/>
        <end position="255"/>
    </location>
</feature>
<evidence type="ECO:0000256" key="2">
    <source>
        <dbReference type="ARBA" id="ARBA00023002"/>
    </source>
</evidence>
<protein>
    <recommendedName>
        <fullName evidence="4">Flavodoxin-like fold domain-containing protein</fullName>
    </recommendedName>
</protein>
<proteinExistence type="inferred from homology"/>
<comment type="caution">
    <text evidence="5">The sequence shown here is derived from an EMBL/GenBank/DDBJ whole genome shotgun (WGS) entry which is preliminary data.</text>
</comment>